<dbReference type="RefSeq" id="WP_114304403.1">
    <property type="nucleotide sequence ID" value="NZ_QPIE01000007.1"/>
</dbReference>
<evidence type="ECO:0008006" key="3">
    <source>
        <dbReference type="Google" id="ProtNLM"/>
    </source>
</evidence>
<dbReference type="Proteomes" id="UP000252172">
    <property type="component" value="Unassembled WGS sequence"/>
</dbReference>
<keyword evidence="2" id="KW-1185">Reference proteome</keyword>
<proteinExistence type="predicted"/>
<protein>
    <recommendedName>
        <fullName evidence="3">Lipoprotein</fullName>
    </recommendedName>
</protein>
<accession>A0A368MVS5</accession>
<organism evidence="1 2">
    <name type="scientific">Chryseobacterium lacus</name>
    <dbReference type="NCBI Taxonomy" id="2058346"/>
    <lineage>
        <taxon>Bacteria</taxon>
        <taxon>Pseudomonadati</taxon>
        <taxon>Bacteroidota</taxon>
        <taxon>Flavobacteriia</taxon>
        <taxon>Flavobacteriales</taxon>
        <taxon>Weeksellaceae</taxon>
        <taxon>Chryseobacterium group</taxon>
        <taxon>Chryseobacterium</taxon>
    </lineage>
</organism>
<evidence type="ECO:0000313" key="1">
    <source>
        <dbReference type="EMBL" id="RCU42302.1"/>
    </source>
</evidence>
<dbReference type="PROSITE" id="PS51257">
    <property type="entry name" value="PROKAR_LIPOPROTEIN"/>
    <property type="match status" value="1"/>
</dbReference>
<dbReference type="OrthoDB" id="1377135at2"/>
<dbReference type="AlphaFoldDB" id="A0A368MVS5"/>
<evidence type="ECO:0000313" key="2">
    <source>
        <dbReference type="Proteomes" id="UP000252172"/>
    </source>
</evidence>
<sequence length="160" mass="17324">MQRILLLVFTLTLFYSCSKSEGSGSNISVLGISSSLDSGDGYSNGKYCAEVGYYNPNTGKESTYTLTVQVQDNEVVEINFPGGGYLDDEITDGSLNSSGEASFTLDNGTEYTVEITGDTGDCFDDVVMAERCNGTTKKGTQCKRLTDNSSGYCWQHEDQQ</sequence>
<comment type="caution">
    <text evidence="1">The sequence shown here is derived from an EMBL/GenBank/DDBJ whole genome shotgun (WGS) entry which is preliminary data.</text>
</comment>
<reference evidence="1 2" key="1">
    <citation type="submission" date="2018-07" db="EMBL/GenBank/DDBJ databases">
        <title>Chryseobacterium lacus sp. nov., isolated from lake water.</title>
        <authorList>
            <person name="Li C.-M."/>
        </authorList>
    </citation>
    <scope>NUCLEOTIDE SEQUENCE [LARGE SCALE GENOMIC DNA]</scope>
    <source>
        <strain evidence="1 2">YLOS41</strain>
    </source>
</reference>
<name>A0A368MVS5_9FLAO</name>
<dbReference type="EMBL" id="QPIE01000007">
    <property type="protein sequence ID" value="RCU42302.1"/>
    <property type="molecule type" value="Genomic_DNA"/>
</dbReference>
<gene>
    <name evidence="1" type="ORF">DQ356_10265</name>
</gene>